<evidence type="ECO:0000313" key="9">
    <source>
        <dbReference type="Proteomes" id="UP000029409"/>
    </source>
</evidence>
<keyword evidence="3 6" id="KW-0812">Transmembrane</keyword>
<proteinExistence type="predicted"/>
<feature type="transmembrane region" description="Helical" evidence="6">
    <location>
        <begin position="198"/>
        <end position="221"/>
    </location>
</feature>
<feature type="transmembrane region" description="Helical" evidence="6">
    <location>
        <begin position="242"/>
        <end position="272"/>
    </location>
</feature>
<evidence type="ECO:0000256" key="3">
    <source>
        <dbReference type="ARBA" id="ARBA00022692"/>
    </source>
</evidence>
<dbReference type="PANTHER" id="PTHR30294">
    <property type="entry name" value="MEMBRANE COMPONENT OF ABC TRANSPORTER YHHJ-RELATED"/>
    <property type="match status" value="1"/>
</dbReference>
<dbReference type="OrthoDB" id="1952619at2"/>
<protein>
    <recommendedName>
        <fullName evidence="7">ABC-2 type transporter transmembrane domain-containing protein</fullName>
    </recommendedName>
</protein>
<feature type="transmembrane region" description="Helical" evidence="6">
    <location>
        <begin position="361"/>
        <end position="383"/>
    </location>
</feature>
<dbReference type="GO" id="GO:0005886">
    <property type="term" value="C:plasma membrane"/>
    <property type="evidence" value="ECO:0007669"/>
    <property type="project" value="UniProtKB-SubCell"/>
</dbReference>
<evidence type="ECO:0000256" key="6">
    <source>
        <dbReference type="SAM" id="Phobius"/>
    </source>
</evidence>
<dbReference type="Pfam" id="PF12698">
    <property type="entry name" value="ABC2_membrane_3"/>
    <property type="match status" value="1"/>
</dbReference>
<comment type="subcellular location">
    <subcellularLocation>
        <location evidence="1">Cell membrane</location>
        <topology evidence="1">Multi-pass membrane protein</topology>
    </subcellularLocation>
</comment>
<dbReference type="Gene3D" id="3.40.1710.10">
    <property type="entry name" value="abc type-2 transporter like domain"/>
    <property type="match status" value="1"/>
</dbReference>
<dbReference type="KEGG" id="pdu:PDUR_25060"/>
<gene>
    <name evidence="8" type="ORF">PDUR_25060</name>
</gene>
<evidence type="ECO:0000313" key="8">
    <source>
        <dbReference type="EMBL" id="AIQ14781.1"/>
    </source>
</evidence>
<keyword evidence="2" id="KW-1003">Cell membrane</keyword>
<dbReference type="RefSeq" id="WP_042208492.1">
    <property type="nucleotide sequence ID" value="NZ_CP009288.1"/>
</dbReference>
<sequence>MANIWTIAAYELRRLLRSRSMLINLFLLPILLIFLLGSALSGVMDGGKDQTIDSFRVGIVDAAANPSERSQLIGNFLKAPEVAEIITPETADSREAAVSGVRSGEYGYAVIVPAGFDKDIMSGKEARLEYILGKNRTDNMVAATVFDNFLSGINYRQAAAMMLGPQAIPAMTEPGEGGPAVVLGKLNEGAPAYTASQYYAAAMLLMFLLLCGQMVITSLYSEKDNHTLFRIGSMPVKGGELFMGKMLGIGIVSVLQCASIIVATHFLFGVYWGNRPGLLALVCLLMIFASLTLSVVICMFVRTAALARSVSTGLTVVMTFISGGMAPLPDSWLNTGGAFSINHWGLRSILRMMLESPLSQISGSIVMLSLIGFVLTGLAFFSYRKVGYHA</sequence>
<dbReference type="GO" id="GO:0140359">
    <property type="term" value="F:ABC-type transporter activity"/>
    <property type="evidence" value="ECO:0007669"/>
    <property type="project" value="InterPro"/>
</dbReference>
<organism evidence="8 9">
    <name type="scientific">Paenibacillus durus</name>
    <name type="common">Paenibacillus azotofixans</name>
    <dbReference type="NCBI Taxonomy" id="44251"/>
    <lineage>
        <taxon>Bacteria</taxon>
        <taxon>Bacillati</taxon>
        <taxon>Bacillota</taxon>
        <taxon>Bacilli</taxon>
        <taxon>Bacillales</taxon>
        <taxon>Paenibacillaceae</taxon>
        <taxon>Paenibacillus</taxon>
    </lineage>
</organism>
<dbReference type="eggNOG" id="COG0842">
    <property type="taxonomic scope" value="Bacteria"/>
</dbReference>
<feature type="domain" description="ABC-2 type transporter transmembrane" evidence="7">
    <location>
        <begin position="19"/>
        <end position="381"/>
    </location>
</feature>
<dbReference type="STRING" id="44251.PDUR_25060"/>
<dbReference type="InterPro" id="IPR013525">
    <property type="entry name" value="ABC2_TM"/>
</dbReference>
<feature type="transmembrane region" description="Helical" evidence="6">
    <location>
        <begin position="310"/>
        <end position="328"/>
    </location>
</feature>
<keyword evidence="5 6" id="KW-0472">Membrane</keyword>
<feature type="transmembrane region" description="Helical" evidence="6">
    <location>
        <begin position="278"/>
        <end position="301"/>
    </location>
</feature>
<name>A0A089HRW8_PAEDU</name>
<keyword evidence="4 6" id="KW-1133">Transmembrane helix</keyword>
<keyword evidence="9" id="KW-1185">Reference proteome</keyword>
<evidence type="ECO:0000256" key="4">
    <source>
        <dbReference type="ARBA" id="ARBA00022989"/>
    </source>
</evidence>
<reference evidence="8 9" key="1">
    <citation type="submission" date="2014-08" db="EMBL/GenBank/DDBJ databases">
        <title>Comparative genomics of the Paenibacillus odorifer group.</title>
        <authorList>
            <person name="den Bakker H.C."/>
            <person name="Tsai Y.-C."/>
            <person name="Martin N."/>
            <person name="Korlach J."/>
            <person name="Wiedmann M."/>
        </authorList>
    </citation>
    <scope>NUCLEOTIDE SEQUENCE [LARGE SCALE GENOMIC DNA]</scope>
    <source>
        <strain evidence="8 9">DSM 1735</strain>
    </source>
</reference>
<dbReference type="AlphaFoldDB" id="A0A089HRW8"/>
<dbReference type="InterPro" id="IPR051449">
    <property type="entry name" value="ABC-2_transporter_component"/>
</dbReference>
<evidence type="ECO:0000256" key="5">
    <source>
        <dbReference type="ARBA" id="ARBA00023136"/>
    </source>
</evidence>
<dbReference type="Proteomes" id="UP000029409">
    <property type="component" value="Chromosome"/>
</dbReference>
<accession>A0A089HRW8</accession>
<evidence type="ECO:0000256" key="2">
    <source>
        <dbReference type="ARBA" id="ARBA00022475"/>
    </source>
</evidence>
<dbReference type="EMBL" id="CP009288">
    <property type="protein sequence ID" value="AIQ14781.1"/>
    <property type="molecule type" value="Genomic_DNA"/>
</dbReference>
<evidence type="ECO:0000256" key="1">
    <source>
        <dbReference type="ARBA" id="ARBA00004651"/>
    </source>
</evidence>
<evidence type="ECO:0000259" key="7">
    <source>
        <dbReference type="Pfam" id="PF12698"/>
    </source>
</evidence>
<dbReference type="PANTHER" id="PTHR30294:SF29">
    <property type="entry name" value="MULTIDRUG ABC TRANSPORTER PERMEASE YBHS-RELATED"/>
    <property type="match status" value="1"/>
</dbReference>